<feature type="compositionally biased region" description="Low complexity" evidence="1">
    <location>
        <begin position="153"/>
        <end position="209"/>
    </location>
</feature>
<reference evidence="3 4" key="1">
    <citation type="submission" date="2008-03" db="EMBL/GenBank/DDBJ databases">
        <title>The Genome Sequence of Verticillium dahliae VdLs.17.</title>
        <authorList>
            <consortium name="The Broad Institute Genome Sequencing Platform"/>
            <person name="Ma L.-J.J."/>
            <person name="Klosterman S.J."/>
            <person name="Subbarao K."/>
            <person name="Dobinson K."/>
            <person name="Veronese P."/>
            <person name="Kang S."/>
            <person name="Gold S.E."/>
            <person name="Young S."/>
            <person name="Jaffe D."/>
            <person name="Gnerre S."/>
            <person name="Berlin A."/>
            <person name="Heiman D."/>
            <person name="Hepburn T."/>
            <person name="Sykes S."/>
            <person name="Alvarado L."/>
            <person name="Kodira C.D."/>
            <person name="Lander E."/>
            <person name="Galagan J."/>
            <person name="Nusbaum C."/>
            <person name="Birren B."/>
        </authorList>
    </citation>
    <scope>NUCLEOTIDE SEQUENCE [LARGE SCALE GENOMIC DNA]</scope>
    <source>
        <strain evidence="4">VdLs.17 / ATCC MYA-4575 / FGSC 10137</strain>
    </source>
</reference>
<keyword evidence="2" id="KW-1133">Transmembrane helix</keyword>
<keyword evidence="4" id="KW-1185">Reference proteome</keyword>
<evidence type="ECO:0000313" key="3">
    <source>
        <dbReference type="EMBL" id="EGY17630.1"/>
    </source>
</evidence>
<dbReference type="STRING" id="498257.G2WU39"/>
<gene>
    <name evidence="3" type="ORF">VDAG_01312</name>
</gene>
<keyword evidence="2" id="KW-0812">Transmembrane</keyword>
<evidence type="ECO:0000256" key="2">
    <source>
        <dbReference type="SAM" id="Phobius"/>
    </source>
</evidence>
<dbReference type="PRINTS" id="PR01217">
    <property type="entry name" value="PRICHEXTENSN"/>
</dbReference>
<accession>G2WU39</accession>
<protein>
    <submittedName>
        <fullName evidence="3">Uncharacterized protein</fullName>
    </submittedName>
</protein>
<dbReference type="GeneID" id="20702775"/>
<dbReference type="AlphaFoldDB" id="G2WU39"/>
<dbReference type="HOGENOM" id="CLU_740097_0_0_1"/>
<dbReference type="Proteomes" id="UP000001611">
    <property type="component" value="Chromosome 1"/>
</dbReference>
<dbReference type="OrthoDB" id="4851507at2759"/>
<feature type="transmembrane region" description="Helical" evidence="2">
    <location>
        <begin position="50"/>
        <end position="69"/>
    </location>
</feature>
<feature type="compositionally biased region" description="Low complexity" evidence="1">
    <location>
        <begin position="217"/>
        <end position="368"/>
    </location>
</feature>
<evidence type="ECO:0000313" key="4">
    <source>
        <dbReference type="Proteomes" id="UP000001611"/>
    </source>
</evidence>
<proteinExistence type="predicted"/>
<name>G2WU39_VERDV</name>
<dbReference type="KEGG" id="vda:VDAG_01312"/>
<feature type="region of interest" description="Disordered" evidence="1">
    <location>
        <begin position="149"/>
        <end position="370"/>
    </location>
</feature>
<sequence>MASDKLNDTNLEDGLLTVVSDEKRTLMTNTPTSPSTQTPRPNRMARACRLTATFAVCLFIGYGLTSAVVPSMRCTGHHAHGAAAGPPSLSESQMELSQQVAKAVKAAEPESLHRLVEAYIHAEVKEGESVQEDLSTAGARLARRQDNLTSDIPASPSASVGSPTASPSGPASQPTPSGSPTVSVQPSSPTQNPVPSTPTTSNTPSVPSTTPAPAPSTQPQTTTTTSSQPAPSSSSAAVPTTTQPAPSSSTSTTVTSAAAPTSDSGTSTSEEPPQTPSTSSTAPVTTSTTSLTSILSSEGPSVVTPTSSSRVPTSVVESSSAVSSQSTSTTRRTTTTADETTTRGETTTSTTRRPTSSSAVVTTRTSTEADGDITLVTETSYVGVEPTAQATSDSNSDDADLQNAAPRMSTSALALFGALAAGMMLL</sequence>
<evidence type="ECO:0000256" key="1">
    <source>
        <dbReference type="SAM" id="MobiDB-lite"/>
    </source>
</evidence>
<dbReference type="OMA" id="DYSMEAG"/>
<dbReference type="eggNOG" id="ENOG502SURR">
    <property type="taxonomic scope" value="Eukaryota"/>
</dbReference>
<keyword evidence="2" id="KW-0472">Membrane</keyword>
<dbReference type="InParanoid" id="G2WU39"/>
<dbReference type="RefSeq" id="XP_009648493.1">
    <property type="nucleotide sequence ID" value="XM_009650198.1"/>
</dbReference>
<dbReference type="EMBL" id="DS572696">
    <property type="protein sequence ID" value="EGY17630.1"/>
    <property type="molecule type" value="Genomic_DNA"/>
</dbReference>
<organism evidence="3 4">
    <name type="scientific">Verticillium dahliae (strain VdLs.17 / ATCC MYA-4575 / FGSC 10137)</name>
    <name type="common">Verticillium wilt</name>
    <dbReference type="NCBI Taxonomy" id="498257"/>
    <lineage>
        <taxon>Eukaryota</taxon>
        <taxon>Fungi</taxon>
        <taxon>Dikarya</taxon>
        <taxon>Ascomycota</taxon>
        <taxon>Pezizomycotina</taxon>
        <taxon>Sordariomycetes</taxon>
        <taxon>Hypocreomycetidae</taxon>
        <taxon>Glomerellales</taxon>
        <taxon>Plectosphaerellaceae</taxon>
        <taxon>Verticillium</taxon>
    </lineage>
</organism>